<keyword evidence="2" id="KW-0808">Transferase</keyword>
<dbReference type="Pfam" id="PF05958">
    <property type="entry name" value="tRNA_U5-meth_tr"/>
    <property type="match status" value="1"/>
</dbReference>
<accession>A0AA88YTS7</accession>
<protein>
    <recommendedName>
        <fullName evidence="4">tRNA (uracil(54)-C(5))-methyltransferase</fullName>
        <ecNumber evidence="4">2.1.1.35</ecNumber>
    </recommendedName>
</protein>
<dbReference type="GO" id="GO:0006396">
    <property type="term" value="P:RNA processing"/>
    <property type="evidence" value="ECO:0007669"/>
    <property type="project" value="InterPro"/>
</dbReference>
<evidence type="ECO:0000256" key="1">
    <source>
        <dbReference type="ARBA" id="ARBA00022603"/>
    </source>
</evidence>
<evidence type="ECO:0000256" key="2">
    <source>
        <dbReference type="ARBA" id="ARBA00022679"/>
    </source>
</evidence>
<keyword evidence="6" id="KW-1133">Transmembrane helix</keyword>
<dbReference type="AlphaFoldDB" id="A0AA88YTS7"/>
<evidence type="ECO:0000256" key="4">
    <source>
        <dbReference type="ARBA" id="ARBA00033763"/>
    </source>
</evidence>
<evidence type="ECO:0000256" key="3">
    <source>
        <dbReference type="ARBA" id="ARBA00022691"/>
    </source>
</evidence>
<dbReference type="EMBL" id="VSWD01000004">
    <property type="protein sequence ID" value="KAK3105226.1"/>
    <property type="molecule type" value="Genomic_DNA"/>
</dbReference>
<dbReference type="InterPro" id="IPR010280">
    <property type="entry name" value="U5_MeTrfase_fam"/>
</dbReference>
<dbReference type="InterPro" id="IPR045850">
    <property type="entry name" value="TRM2_met"/>
</dbReference>
<comment type="caution">
    <text evidence="7">The sequence shown here is derived from an EMBL/GenBank/DDBJ whole genome shotgun (WGS) entry which is preliminary data.</text>
</comment>
<proteinExistence type="predicted"/>
<keyword evidence="3" id="KW-0949">S-adenosyl-L-methionine</keyword>
<keyword evidence="6" id="KW-0472">Membrane</keyword>
<dbReference type="GO" id="GO:0030697">
    <property type="term" value="F:tRNA (uracil(54)-C5)-methyltransferase activity, S-adenosyl methionine-dependent"/>
    <property type="evidence" value="ECO:0007669"/>
    <property type="project" value="UniProtKB-EC"/>
</dbReference>
<organism evidence="7 8">
    <name type="scientific">Pinctada imbricata</name>
    <name type="common">Atlantic pearl-oyster</name>
    <name type="synonym">Pinctada martensii</name>
    <dbReference type="NCBI Taxonomy" id="66713"/>
    <lineage>
        <taxon>Eukaryota</taxon>
        <taxon>Metazoa</taxon>
        <taxon>Spiralia</taxon>
        <taxon>Lophotrochozoa</taxon>
        <taxon>Mollusca</taxon>
        <taxon>Bivalvia</taxon>
        <taxon>Autobranchia</taxon>
        <taxon>Pteriomorphia</taxon>
        <taxon>Pterioida</taxon>
        <taxon>Pterioidea</taxon>
        <taxon>Pteriidae</taxon>
        <taxon>Pinctada</taxon>
    </lineage>
</organism>
<reference evidence="7" key="1">
    <citation type="submission" date="2019-08" db="EMBL/GenBank/DDBJ databases">
        <title>The improved chromosome-level genome for the pearl oyster Pinctada fucata martensii using PacBio sequencing and Hi-C.</title>
        <authorList>
            <person name="Zheng Z."/>
        </authorList>
    </citation>
    <scope>NUCLEOTIDE SEQUENCE</scope>
    <source>
        <strain evidence="7">ZZ-2019</strain>
        <tissue evidence="7">Adductor muscle</tissue>
    </source>
</reference>
<keyword evidence="8" id="KW-1185">Reference proteome</keyword>
<dbReference type="EC" id="2.1.1.35" evidence="4"/>
<keyword evidence="6" id="KW-0812">Transmembrane</keyword>
<keyword evidence="1" id="KW-0489">Methyltransferase</keyword>
<evidence type="ECO:0000256" key="6">
    <source>
        <dbReference type="SAM" id="Phobius"/>
    </source>
</evidence>
<dbReference type="CDD" id="cd02440">
    <property type="entry name" value="AdoMet_MTases"/>
    <property type="match status" value="1"/>
</dbReference>
<dbReference type="GO" id="GO:0003723">
    <property type="term" value="F:RNA binding"/>
    <property type="evidence" value="ECO:0007669"/>
    <property type="project" value="TreeGrafter"/>
</dbReference>
<evidence type="ECO:0000313" key="7">
    <source>
        <dbReference type="EMBL" id="KAK3105226.1"/>
    </source>
</evidence>
<evidence type="ECO:0000313" key="8">
    <source>
        <dbReference type="Proteomes" id="UP001186944"/>
    </source>
</evidence>
<sequence>MIPDCNECVTACYDSPTNSYDSIMGCFDSATTNRDHVQAAGEELKTFLRLAQGKCLMLLVCIWLTGTIGIMLSRGAKRVIGVEISQAAIEDSIVNAKLNGVDNIEFVCNKAHRLVRDLTSYTQGDDGDIVAVLNPGRPGVNSKVIQALRHNKSIRRIVYVSCKPYGNAAVNFIRYAIQNRDCHSYMYNND</sequence>
<dbReference type="PANTHER" id="PTHR45904">
    <property type="entry name" value="TRNA (URACIL-5-)-METHYLTRANSFERASE"/>
    <property type="match status" value="1"/>
</dbReference>
<name>A0AA88YTS7_PINIB</name>
<dbReference type="GO" id="GO:0032259">
    <property type="term" value="P:methylation"/>
    <property type="evidence" value="ECO:0007669"/>
    <property type="project" value="UniProtKB-KW"/>
</dbReference>
<dbReference type="SUPFAM" id="SSF53335">
    <property type="entry name" value="S-adenosyl-L-methionine-dependent methyltransferases"/>
    <property type="match status" value="1"/>
</dbReference>
<dbReference type="Gene3D" id="3.40.50.150">
    <property type="entry name" value="Vaccinia Virus protein VP39"/>
    <property type="match status" value="1"/>
</dbReference>
<dbReference type="Proteomes" id="UP001186944">
    <property type="component" value="Unassembled WGS sequence"/>
</dbReference>
<comment type="catalytic activity">
    <reaction evidence="5">
        <text>uridine(54) in tRNA + S-adenosyl-L-methionine = 5-methyluridine(54) in tRNA + S-adenosyl-L-homocysteine + H(+)</text>
        <dbReference type="Rhea" id="RHEA:42712"/>
        <dbReference type="Rhea" id="RHEA-COMP:10167"/>
        <dbReference type="Rhea" id="RHEA-COMP:10193"/>
        <dbReference type="ChEBI" id="CHEBI:15378"/>
        <dbReference type="ChEBI" id="CHEBI:57856"/>
        <dbReference type="ChEBI" id="CHEBI:59789"/>
        <dbReference type="ChEBI" id="CHEBI:65315"/>
        <dbReference type="ChEBI" id="CHEBI:74447"/>
        <dbReference type="EC" id="2.1.1.35"/>
    </reaction>
    <physiologicalReaction direction="left-to-right" evidence="5">
        <dbReference type="Rhea" id="RHEA:42713"/>
    </physiologicalReaction>
</comment>
<evidence type="ECO:0000256" key="5">
    <source>
        <dbReference type="ARBA" id="ARBA00047278"/>
    </source>
</evidence>
<feature type="transmembrane region" description="Helical" evidence="6">
    <location>
        <begin position="55"/>
        <end position="72"/>
    </location>
</feature>
<dbReference type="InterPro" id="IPR029063">
    <property type="entry name" value="SAM-dependent_MTases_sf"/>
</dbReference>
<dbReference type="PANTHER" id="PTHR45904:SF1">
    <property type="entry name" value="TRNA (URACIL-5-)-METHYLTRANSFERASE HOMOLOG B"/>
    <property type="match status" value="1"/>
</dbReference>
<gene>
    <name evidence="7" type="ORF">FSP39_020224</name>
</gene>